<comment type="caution">
    <text evidence="2">The sequence shown here is derived from an EMBL/GenBank/DDBJ whole genome shotgun (WGS) entry which is preliminary data.</text>
</comment>
<dbReference type="Proteomes" id="UP000824087">
    <property type="component" value="Unassembled WGS sequence"/>
</dbReference>
<reference evidence="2" key="1">
    <citation type="submission" date="2020-10" db="EMBL/GenBank/DDBJ databases">
        <authorList>
            <person name="Gilroy R."/>
        </authorList>
    </citation>
    <scope>NUCLEOTIDE SEQUENCE</scope>
    <source>
        <strain evidence="2">CHK197-8231</strain>
    </source>
</reference>
<protein>
    <submittedName>
        <fullName evidence="2">Uncharacterized protein</fullName>
    </submittedName>
</protein>
<dbReference type="AlphaFoldDB" id="A0A9D1L3N8"/>
<reference evidence="2" key="2">
    <citation type="journal article" date="2021" name="PeerJ">
        <title>Extensive microbial diversity within the chicken gut microbiome revealed by metagenomics and culture.</title>
        <authorList>
            <person name="Gilroy R."/>
            <person name="Ravi A."/>
            <person name="Getino M."/>
            <person name="Pursley I."/>
            <person name="Horton D.L."/>
            <person name="Alikhan N.F."/>
            <person name="Baker D."/>
            <person name="Gharbi K."/>
            <person name="Hall N."/>
            <person name="Watson M."/>
            <person name="Adriaenssens E.M."/>
            <person name="Foster-Nyarko E."/>
            <person name="Jarju S."/>
            <person name="Secka A."/>
            <person name="Antonio M."/>
            <person name="Oren A."/>
            <person name="Chaudhuri R.R."/>
            <person name="La Ragione R."/>
            <person name="Hildebrand F."/>
            <person name="Pallen M.J."/>
        </authorList>
    </citation>
    <scope>NUCLEOTIDE SEQUENCE</scope>
    <source>
        <strain evidence="2">CHK197-8231</strain>
    </source>
</reference>
<accession>A0A9D1L3N8</accession>
<name>A0A9D1L3N8_9BACT</name>
<keyword evidence="1" id="KW-0812">Transmembrane</keyword>
<evidence type="ECO:0000313" key="3">
    <source>
        <dbReference type="Proteomes" id="UP000824087"/>
    </source>
</evidence>
<evidence type="ECO:0000256" key="1">
    <source>
        <dbReference type="SAM" id="Phobius"/>
    </source>
</evidence>
<sequence length="244" mass="27707">MAQKRQSNKKEKGVLKKRPQLKEIPQPTKLLLGMAFAIIMLSGYLLISNIVHAFAVSEKVVIDYSSYEAGVLKTTLHEMNANLIQLNQATSSSFLTSIELEELKADFNESIEAMNQLSYLTERGKKKVSQKQLYEIYKENKKLQMISLLRIYTKLEKMDPSYQVTRDAFTRNVLNLMLASGSISRELYNNFRYTSFDDSDILGSISFDQSGQIPSQTMQLTTNYVQLTDALLKMVLTKGGLVYA</sequence>
<gene>
    <name evidence="2" type="ORF">IAD49_00905</name>
</gene>
<dbReference type="EMBL" id="DVML01000007">
    <property type="protein sequence ID" value="HIU22118.1"/>
    <property type="molecule type" value="Genomic_DNA"/>
</dbReference>
<feature type="transmembrane region" description="Helical" evidence="1">
    <location>
        <begin position="30"/>
        <end position="47"/>
    </location>
</feature>
<evidence type="ECO:0000313" key="2">
    <source>
        <dbReference type="EMBL" id="HIU22118.1"/>
    </source>
</evidence>
<keyword evidence="1" id="KW-1133">Transmembrane helix</keyword>
<organism evidence="2 3">
    <name type="scientific">Candidatus Fimihabitans intestinipullorum</name>
    <dbReference type="NCBI Taxonomy" id="2840820"/>
    <lineage>
        <taxon>Bacteria</taxon>
        <taxon>Bacillati</taxon>
        <taxon>Mycoplasmatota</taxon>
        <taxon>Mycoplasmatota incertae sedis</taxon>
        <taxon>Candidatus Fimihabitans</taxon>
    </lineage>
</organism>
<proteinExistence type="predicted"/>
<keyword evidence="1" id="KW-0472">Membrane</keyword>